<accession>A0A4Y2K292</accession>
<dbReference type="EMBL" id="BGPR01192952">
    <property type="protein sequence ID" value="GBM96535.1"/>
    <property type="molecule type" value="Genomic_DNA"/>
</dbReference>
<reference evidence="1 3" key="1">
    <citation type="journal article" date="2019" name="Sci. Rep.">
        <title>Orb-weaving spider Araneus ventricosus genome elucidates the spidroin gene catalogue.</title>
        <authorList>
            <person name="Kono N."/>
            <person name="Nakamura H."/>
            <person name="Ohtoshi R."/>
            <person name="Moran D.A.P."/>
            <person name="Shinohara A."/>
            <person name="Yoshida Y."/>
            <person name="Fujiwara M."/>
            <person name="Mori M."/>
            <person name="Tomita M."/>
            <person name="Arakawa K."/>
        </authorList>
    </citation>
    <scope>NUCLEOTIDE SEQUENCE [LARGE SCALE GENOMIC DNA]</scope>
</reference>
<proteinExistence type="predicted"/>
<evidence type="ECO:0000313" key="2">
    <source>
        <dbReference type="EMBL" id="GBM96535.1"/>
    </source>
</evidence>
<organism evidence="1 3">
    <name type="scientific">Araneus ventricosus</name>
    <name type="common">Orbweaver spider</name>
    <name type="synonym">Epeira ventricosa</name>
    <dbReference type="NCBI Taxonomy" id="182803"/>
    <lineage>
        <taxon>Eukaryota</taxon>
        <taxon>Metazoa</taxon>
        <taxon>Ecdysozoa</taxon>
        <taxon>Arthropoda</taxon>
        <taxon>Chelicerata</taxon>
        <taxon>Arachnida</taxon>
        <taxon>Araneae</taxon>
        <taxon>Araneomorphae</taxon>
        <taxon>Entelegynae</taxon>
        <taxon>Araneoidea</taxon>
        <taxon>Araneidae</taxon>
        <taxon>Araneus</taxon>
    </lineage>
</organism>
<evidence type="ECO:0000313" key="1">
    <source>
        <dbReference type="EMBL" id="GBM96480.1"/>
    </source>
</evidence>
<comment type="caution">
    <text evidence="1">The sequence shown here is derived from an EMBL/GenBank/DDBJ whole genome shotgun (WGS) entry which is preliminary data.</text>
</comment>
<keyword evidence="3" id="KW-1185">Reference proteome</keyword>
<evidence type="ECO:0000313" key="3">
    <source>
        <dbReference type="Proteomes" id="UP000499080"/>
    </source>
</evidence>
<dbReference type="AlphaFoldDB" id="A0A4Y2K292"/>
<protein>
    <submittedName>
        <fullName evidence="1">Uncharacterized protein</fullName>
    </submittedName>
</protein>
<dbReference type="Proteomes" id="UP000499080">
    <property type="component" value="Unassembled WGS sequence"/>
</dbReference>
<sequence>ENGARLIVFKIRYKRKRNLLKCMMIDGLEIVGEAALVAYTFKSNFHPAWPLVVSAMGAVSATDFYRNARRVSTFQNLYTKLCKPKVMNVYVTINVNNR</sequence>
<feature type="non-terminal residue" evidence="1">
    <location>
        <position position="1"/>
    </location>
</feature>
<gene>
    <name evidence="2" type="ORF">AVEN_114023_1</name>
    <name evidence="1" type="ORF">AVEN_254548_1</name>
</gene>
<name>A0A4Y2K292_ARAVE</name>
<dbReference type="EMBL" id="BGPR01192932">
    <property type="protein sequence ID" value="GBM96480.1"/>
    <property type="molecule type" value="Genomic_DNA"/>
</dbReference>